<evidence type="ECO:0000256" key="1">
    <source>
        <dbReference type="SAM" id="MobiDB-lite"/>
    </source>
</evidence>
<proteinExistence type="predicted"/>
<keyword evidence="3" id="KW-1185">Reference proteome</keyword>
<feature type="region of interest" description="Disordered" evidence="1">
    <location>
        <begin position="79"/>
        <end position="104"/>
    </location>
</feature>
<comment type="caution">
    <text evidence="2">The sequence shown here is derived from an EMBL/GenBank/DDBJ whole genome shotgun (WGS) entry which is preliminary data.</text>
</comment>
<dbReference type="AlphaFoldDB" id="A0A9P4TRD7"/>
<dbReference type="Proteomes" id="UP000800235">
    <property type="component" value="Unassembled WGS sequence"/>
</dbReference>
<dbReference type="EMBL" id="MU007163">
    <property type="protein sequence ID" value="KAF2416324.1"/>
    <property type="molecule type" value="Genomic_DNA"/>
</dbReference>
<organism evidence="2 3">
    <name type="scientific">Tothia fuscella</name>
    <dbReference type="NCBI Taxonomy" id="1048955"/>
    <lineage>
        <taxon>Eukaryota</taxon>
        <taxon>Fungi</taxon>
        <taxon>Dikarya</taxon>
        <taxon>Ascomycota</taxon>
        <taxon>Pezizomycotina</taxon>
        <taxon>Dothideomycetes</taxon>
        <taxon>Pleosporomycetidae</taxon>
        <taxon>Venturiales</taxon>
        <taxon>Cylindrosympodiaceae</taxon>
        <taxon>Tothia</taxon>
    </lineage>
</organism>
<accession>A0A9P4TRD7</accession>
<evidence type="ECO:0000313" key="3">
    <source>
        <dbReference type="Proteomes" id="UP000800235"/>
    </source>
</evidence>
<feature type="compositionally biased region" description="Basic and acidic residues" evidence="1">
    <location>
        <begin position="86"/>
        <end position="104"/>
    </location>
</feature>
<reference evidence="2" key="1">
    <citation type="journal article" date="2020" name="Stud. Mycol.">
        <title>101 Dothideomycetes genomes: a test case for predicting lifestyles and emergence of pathogens.</title>
        <authorList>
            <person name="Haridas S."/>
            <person name="Albert R."/>
            <person name="Binder M."/>
            <person name="Bloem J."/>
            <person name="Labutti K."/>
            <person name="Salamov A."/>
            <person name="Andreopoulos B."/>
            <person name="Baker S."/>
            <person name="Barry K."/>
            <person name="Bills G."/>
            <person name="Bluhm B."/>
            <person name="Cannon C."/>
            <person name="Castanera R."/>
            <person name="Culley D."/>
            <person name="Daum C."/>
            <person name="Ezra D."/>
            <person name="Gonzalez J."/>
            <person name="Henrissat B."/>
            <person name="Kuo A."/>
            <person name="Liang C."/>
            <person name="Lipzen A."/>
            <person name="Lutzoni F."/>
            <person name="Magnuson J."/>
            <person name="Mondo S."/>
            <person name="Nolan M."/>
            <person name="Ohm R."/>
            <person name="Pangilinan J."/>
            <person name="Park H.-J."/>
            <person name="Ramirez L."/>
            <person name="Alfaro M."/>
            <person name="Sun H."/>
            <person name="Tritt A."/>
            <person name="Yoshinaga Y."/>
            <person name="Zwiers L.-H."/>
            <person name="Turgeon B."/>
            <person name="Goodwin S."/>
            <person name="Spatafora J."/>
            <person name="Crous P."/>
            <person name="Grigoriev I."/>
        </authorList>
    </citation>
    <scope>NUCLEOTIDE SEQUENCE</scope>
    <source>
        <strain evidence="2">CBS 130266</strain>
    </source>
</reference>
<name>A0A9P4TRD7_9PEZI</name>
<dbReference type="OrthoDB" id="4966402at2759"/>
<protein>
    <submittedName>
        <fullName evidence="2">Uncharacterized protein</fullName>
    </submittedName>
</protein>
<gene>
    <name evidence="2" type="ORF">EJ08DRAFT_709288</name>
</gene>
<evidence type="ECO:0000313" key="2">
    <source>
        <dbReference type="EMBL" id="KAF2416324.1"/>
    </source>
</evidence>
<sequence>MCQYEQLNFRCAYSCRRLHKHCHFARNDPDHFCFGPYSINSTFDVPEADCPWCDHVTRNFPTKVYIGTGGQKNIEKDLGGGVAKNIEQEGGKDMEKEGEKEVEKKVEKEVGMNADMDVDMDT</sequence>